<sequence>MSTSGSGLRNRRRFPRRVYGHGTEPDPRFSLANERTFLAWIRTSLALVAAGVALTAIQVPVSAAFRFAAALLLALLGVAAACQGWIGWMRTERALREHRALAGPSLGVLLAAGVVTTTVLVAAGVVW</sequence>
<feature type="domain" description="DUF202" evidence="7">
    <location>
        <begin position="28"/>
        <end position="94"/>
    </location>
</feature>
<keyword evidence="3 6" id="KW-0812">Transmembrane</keyword>
<dbReference type="InterPro" id="IPR003807">
    <property type="entry name" value="DUF202"/>
</dbReference>
<dbReference type="Pfam" id="PF02656">
    <property type="entry name" value="DUF202"/>
    <property type="match status" value="1"/>
</dbReference>
<comment type="subcellular location">
    <subcellularLocation>
        <location evidence="1">Cell membrane</location>
        <topology evidence="1">Multi-pass membrane protein</topology>
    </subcellularLocation>
</comment>
<evidence type="ECO:0000259" key="7">
    <source>
        <dbReference type="Pfam" id="PF02656"/>
    </source>
</evidence>
<feature type="transmembrane region" description="Helical" evidence="6">
    <location>
        <begin position="63"/>
        <end position="88"/>
    </location>
</feature>
<evidence type="ECO:0000313" key="9">
    <source>
        <dbReference type="Proteomes" id="UP000295626"/>
    </source>
</evidence>
<keyword evidence="2" id="KW-1003">Cell membrane</keyword>
<organism evidence="8 9">
    <name type="scientific">Micromonospora fluostatini</name>
    <dbReference type="NCBI Taxonomy" id="1629071"/>
    <lineage>
        <taxon>Bacteria</taxon>
        <taxon>Bacillati</taxon>
        <taxon>Actinomycetota</taxon>
        <taxon>Actinomycetes</taxon>
        <taxon>Micromonosporales</taxon>
        <taxon>Micromonosporaceae</taxon>
        <taxon>Micromonospora</taxon>
    </lineage>
</organism>
<name>A0ABY2DHD9_9ACTN</name>
<reference evidence="8 9" key="1">
    <citation type="submission" date="2019-02" db="EMBL/GenBank/DDBJ databases">
        <title>Draft genome sequences of novel Actinobacteria.</title>
        <authorList>
            <person name="Sahin N."/>
            <person name="Ay H."/>
            <person name="Saygin H."/>
        </authorList>
    </citation>
    <scope>NUCLEOTIDE SEQUENCE [LARGE SCALE GENOMIC DNA]</scope>
    <source>
        <strain evidence="8 9">JCM 30529</strain>
    </source>
</reference>
<gene>
    <name evidence="8" type="ORF">E1091_09945</name>
</gene>
<protein>
    <submittedName>
        <fullName evidence="8">DUF202 domain-containing protein</fullName>
    </submittedName>
</protein>
<evidence type="ECO:0000256" key="3">
    <source>
        <dbReference type="ARBA" id="ARBA00022692"/>
    </source>
</evidence>
<evidence type="ECO:0000313" key="8">
    <source>
        <dbReference type="EMBL" id="TDB95760.1"/>
    </source>
</evidence>
<dbReference type="PANTHER" id="PTHR34187:SF2">
    <property type="entry name" value="DUF202 DOMAIN-CONTAINING PROTEIN"/>
    <property type="match status" value="1"/>
</dbReference>
<comment type="caution">
    <text evidence="8">The sequence shown here is derived from an EMBL/GenBank/DDBJ whole genome shotgun (WGS) entry which is preliminary data.</text>
</comment>
<feature type="transmembrane region" description="Helical" evidence="6">
    <location>
        <begin position="37"/>
        <end position="57"/>
    </location>
</feature>
<keyword evidence="9" id="KW-1185">Reference proteome</keyword>
<accession>A0ABY2DHD9</accession>
<dbReference type="Proteomes" id="UP000295626">
    <property type="component" value="Unassembled WGS sequence"/>
</dbReference>
<keyword evidence="5 6" id="KW-0472">Membrane</keyword>
<dbReference type="PANTHER" id="PTHR34187">
    <property type="entry name" value="FGR18P"/>
    <property type="match status" value="1"/>
</dbReference>
<proteinExistence type="predicted"/>
<evidence type="ECO:0000256" key="4">
    <source>
        <dbReference type="ARBA" id="ARBA00022989"/>
    </source>
</evidence>
<evidence type="ECO:0000256" key="6">
    <source>
        <dbReference type="SAM" id="Phobius"/>
    </source>
</evidence>
<dbReference type="InterPro" id="IPR052053">
    <property type="entry name" value="IM_YidH-like"/>
</dbReference>
<evidence type="ECO:0000256" key="1">
    <source>
        <dbReference type="ARBA" id="ARBA00004651"/>
    </source>
</evidence>
<evidence type="ECO:0000256" key="5">
    <source>
        <dbReference type="ARBA" id="ARBA00023136"/>
    </source>
</evidence>
<dbReference type="EMBL" id="SMKE01000300">
    <property type="protein sequence ID" value="TDB95760.1"/>
    <property type="molecule type" value="Genomic_DNA"/>
</dbReference>
<evidence type="ECO:0000256" key="2">
    <source>
        <dbReference type="ARBA" id="ARBA00022475"/>
    </source>
</evidence>
<keyword evidence="4 6" id="KW-1133">Transmembrane helix</keyword>
<feature type="transmembrane region" description="Helical" evidence="6">
    <location>
        <begin position="100"/>
        <end position="126"/>
    </location>
</feature>